<proteinExistence type="predicted"/>
<evidence type="ECO:0000259" key="1">
    <source>
        <dbReference type="Pfam" id="PF00567"/>
    </source>
</evidence>
<gene>
    <name evidence="2" type="ORF">AFUS01_LOCUS11666</name>
</gene>
<dbReference type="AlphaFoldDB" id="A0A8J2JV88"/>
<keyword evidence="3" id="KW-1185">Reference proteome</keyword>
<dbReference type="Proteomes" id="UP000708208">
    <property type="component" value="Unassembled WGS sequence"/>
</dbReference>
<dbReference type="InterPro" id="IPR002999">
    <property type="entry name" value="Tudor"/>
</dbReference>
<evidence type="ECO:0000313" key="2">
    <source>
        <dbReference type="EMBL" id="CAG7722535.1"/>
    </source>
</evidence>
<dbReference type="CDD" id="cd20379">
    <property type="entry name" value="Tudor_dTUD-like"/>
    <property type="match status" value="1"/>
</dbReference>
<reference evidence="2" key="1">
    <citation type="submission" date="2021-06" db="EMBL/GenBank/DDBJ databases">
        <authorList>
            <person name="Hodson N. C."/>
            <person name="Mongue J. A."/>
            <person name="Jaron S. K."/>
        </authorList>
    </citation>
    <scope>NUCLEOTIDE SEQUENCE</scope>
</reference>
<dbReference type="EMBL" id="CAJVCH010090184">
    <property type="protein sequence ID" value="CAG7722535.1"/>
    <property type="molecule type" value="Genomic_DNA"/>
</dbReference>
<feature type="domain" description="Tudor" evidence="1">
    <location>
        <begin position="401"/>
        <end position="514"/>
    </location>
</feature>
<organism evidence="2 3">
    <name type="scientific">Allacma fusca</name>
    <dbReference type="NCBI Taxonomy" id="39272"/>
    <lineage>
        <taxon>Eukaryota</taxon>
        <taxon>Metazoa</taxon>
        <taxon>Ecdysozoa</taxon>
        <taxon>Arthropoda</taxon>
        <taxon>Hexapoda</taxon>
        <taxon>Collembola</taxon>
        <taxon>Symphypleona</taxon>
        <taxon>Sminthuridae</taxon>
        <taxon>Allacma</taxon>
    </lineage>
</organism>
<protein>
    <recommendedName>
        <fullName evidence="1">Tudor domain-containing protein</fullName>
    </recommendedName>
</protein>
<accession>A0A8J2JV88</accession>
<name>A0A8J2JV88_9HEXA</name>
<sequence length="614" mass="71396">MNSKRREWETETFRGGDVGFRSIPPDALVCFTVDPYPIPDYERIRCDNKLDEPPELGFDYIHDLKKFRSDMEAEFLSVILQHIEERPFSSDPIGLQDISKHFEPAKYLRQRFGLLDTSSKEYRNLLEGFQEGLEEELKEILSDLNNFLERRSWRNVQQQLEDIKLYYKPSSTGFLTSKDPRNSQSSHSLRSSFDAYKLPRVTTEDIPEYLDVDQSKKGLLSKEVVNDPLVCEAMRILLNNPLGICPKRLKSELMGTHQSKFNIREFLKLSEDTCIPVEEIPRRLNSTFGIRLSPDAWGNDSELEFLKKLLRDYDVNDEVEIFEESSLRLVVLPEPDPINVFLEELGFEDIKTTASSVVVKRAVEVLPEFSEFLSANVEIRSVAGSIKKGTTYFVLPDFMRTPVEFYVSLAQNWEMRNEFIKEMTIKYEKWNSDPDLSAKITVLPDFIKKNCHVVVKSQNEWVRGKILGHYEGKYTVYLIDLGYEIEGVSTSEMKYLHRDFVSDNFPAQAFPCAFRRKLLRETFPGLEGLGSIKFPEETLEKFYTLLQFHTFGIRTLARVEHSGFWVVDGFLVDNVEDRNILVADVVSELIGRHSLQWKKKRNFLKSNLSRKRKN</sequence>
<evidence type="ECO:0000313" key="3">
    <source>
        <dbReference type="Proteomes" id="UP000708208"/>
    </source>
</evidence>
<dbReference type="Pfam" id="PF00567">
    <property type="entry name" value="TUDOR"/>
    <property type="match status" value="1"/>
</dbReference>
<comment type="caution">
    <text evidence="2">The sequence shown here is derived from an EMBL/GenBank/DDBJ whole genome shotgun (WGS) entry which is preliminary data.</text>
</comment>